<dbReference type="FunFam" id="1.10.287.110:FF:000014">
    <property type="entry name" value="dnaJ homolog subfamily A member 1"/>
    <property type="match status" value="1"/>
</dbReference>
<keyword evidence="9" id="KW-1185">Reference proteome</keyword>
<dbReference type="GO" id="GO:0008270">
    <property type="term" value="F:zinc ion binding"/>
    <property type="evidence" value="ECO:0007669"/>
    <property type="project" value="UniProtKB-KW"/>
</dbReference>
<keyword evidence="4 5" id="KW-0862">Zinc</keyword>
<evidence type="ECO:0000256" key="2">
    <source>
        <dbReference type="ARBA" id="ARBA00022737"/>
    </source>
</evidence>
<dbReference type="GO" id="GO:0006457">
    <property type="term" value="P:protein folding"/>
    <property type="evidence" value="ECO:0007669"/>
    <property type="project" value="InterPro"/>
</dbReference>
<dbReference type="Gene3D" id="2.60.260.20">
    <property type="entry name" value="Urease metallochaperone UreE, N-terminal domain"/>
    <property type="match status" value="2"/>
</dbReference>
<dbReference type="FunFam" id="2.10.230.10:FF:000001">
    <property type="entry name" value="DnaJ subfamily A member 2"/>
    <property type="match status" value="1"/>
</dbReference>
<dbReference type="Pfam" id="PF01556">
    <property type="entry name" value="DnaJ_C"/>
    <property type="match status" value="1"/>
</dbReference>
<feature type="domain" description="CR-type" evidence="7">
    <location>
        <begin position="125"/>
        <end position="207"/>
    </location>
</feature>
<dbReference type="InterPro" id="IPR018253">
    <property type="entry name" value="DnaJ_domain_CS"/>
</dbReference>
<evidence type="ECO:0000313" key="8">
    <source>
        <dbReference type="EMBL" id="KAI1709049.1"/>
    </source>
</evidence>
<dbReference type="EMBL" id="JAKKPZ010000032">
    <property type="protein sequence ID" value="KAI1709049.1"/>
    <property type="molecule type" value="Genomic_DNA"/>
</dbReference>
<dbReference type="InterPro" id="IPR001623">
    <property type="entry name" value="DnaJ_domain"/>
</dbReference>
<dbReference type="CDD" id="cd10747">
    <property type="entry name" value="DnaJ_C"/>
    <property type="match status" value="1"/>
</dbReference>
<evidence type="ECO:0000313" key="9">
    <source>
        <dbReference type="Proteomes" id="UP001201812"/>
    </source>
</evidence>
<dbReference type="GO" id="GO:0009408">
    <property type="term" value="P:response to heat"/>
    <property type="evidence" value="ECO:0007669"/>
    <property type="project" value="InterPro"/>
</dbReference>
<dbReference type="FunFam" id="2.60.260.20:FF:000003">
    <property type="entry name" value="DnaJ subfamily A member 2"/>
    <property type="match status" value="1"/>
</dbReference>
<dbReference type="Gene3D" id="2.10.230.10">
    <property type="entry name" value="Heat shock protein DnaJ, cysteine-rich domain"/>
    <property type="match status" value="1"/>
</dbReference>
<dbReference type="Proteomes" id="UP001201812">
    <property type="component" value="Unassembled WGS sequence"/>
</dbReference>
<dbReference type="HAMAP" id="MF_01152">
    <property type="entry name" value="DnaJ"/>
    <property type="match status" value="1"/>
</dbReference>
<keyword evidence="2" id="KW-0677">Repeat</keyword>
<dbReference type="SMART" id="SM00271">
    <property type="entry name" value="DnaJ"/>
    <property type="match status" value="1"/>
</dbReference>
<keyword evidence="1 5" id="KW-0479">Metal-binding</keyword>
<dbReference type="PANTHER" id="PTHR43888">
    <property type="entry name" value="DNAJ-LIKE-2, ISOFORM A-RELATED"/>
    <property type="match status" value="1"/>
</dbReference>
<dbReference type="InterPro" id="IPR036869">
    <property type="entry name" value="J_dom_sf"/>
</dbReference>
<dbReference type="InterPro" id="IPR012724">
    <property type="entry name" value="DnaJ"/>
</dbReference>
<dbReference type="GO" id="GO:0030544">
    <property type="term" value="F:Hsp70 protein binding"/>
    <property type="evidence" value="ECO:0007669"/>
    <property type="project" value="InterPro"/>
</dbReference>
<name>A0AAD4MYM4_9BILA</name>
<dbReference type="PRINTS" id="PR00625">
    <property type="entry name" value="JDOMAIN"/>
</dbReference>
<dbReference type="InterPro" id="IPR001305">
    <property type="entry name" value="HSP_DnaJ_Cys-rich_dom"/>
</dbReference>
<dbReference type="InterPro" id="IPR002939">
    <property type="entry name" value="DnaJ_C"/>
</dbReference>
<evidence type="ECO:0000256" key="4">
    <source>
        <dbReference type="ARBA" id="ARBA00022833"/>
    </source>
</evidence>
<dbReference type="Gene3D" id="1.10.287.110">
    <property type="entry name" value="DnaJ domain"/>
    <property type="match status" value="1"/>
</dbReference>
<feature type="domain" description="J" evidence="6">
    <location>
        <begin position="6"/>
        <end position="68"/>
    </location>
</feature>
<evidence type="ECO:0000256" key="5">
    <source>
        <dbReference type="PROSITE-ProRule" id="PRU00546"/>
    </source>
</evidence>
<dbReference type="GO" id="GO:0051082">
    <property type="term" value="F:unfolded protein binding"/>
    <property type="evidence" value="ECO:0007669"/>
    <property type="project" value="InterPro"/>
</dbReference>
<protein>
    <submittedName>
        <fullName evidence="8">DnaJ domain-containing protein</fullName>
    </submittedName>
</protein>
<dbReference type="SUPFAM" id="SSF49493">
    <property type="entry name" value="HSP40/DnaJ peptide-binding domain"/>
    <property type="match status" value="2"/>
</dbReference>
<dbReference type="GO" id="GO:0005524">
    <property type="term" value="F:ATP binding"/>
    <property type="evidence" value="ECO:0007669"/>
    <property type="project" value="InterPro"/>
</dbReference>
<dbReference type="CDD" id="cd10719">
    <property type="entry name" value="DnaJ_zf"/>
    <property type="match status" value="1"/>
</dbReference>
<evidence type="ECO:0000259" key="6">
    <source>
        <dbReference type="PROSITE" id="PS50076"/>
    </source>
</evidence>
<dbReference type="CDD" id="cd06257">
    <property type="entry name" value="DnaJ"/>
    <property type="match status" value="1"/>
</dbReference>
<organism evidence="8 9">
    <name type="scientific">Ditylenchus destructor</name>
    <dbReference type="NCBI Taxonomy" id="166010"/>
    <lineage>
        <taxon>Eukaryota</taxon>
        <taxon>Metazoa</taxon>
        <taxon>Ecdysozoa</taxon>
        <taxon>Nematoda</taxon>
        <taxon>Chromadorea</taxon>
        <taxon>Rhabditida</taxon>
        <taxon>Tylenchina</taxon>
        <taxon>Tylenchomorpha</taxon>
        <taxon>Sphaerularioidea</taxon>
        <taxon>Anguinidae</taxon>
        <taxon>Anguininae</taxon>
        <taxon>Ditylenchus</taxon>
    </lineage>
</organism>
<evidence type="ECO:0000256" key="3">
    <source>
        <dbReference type="ARBA" id="ARBA00022771"/>
    </source>
</evidence>
<dbReference type="PROSITE" id="PS50076">
    <property type="entry name" value="DNAJ_2"/>
    <property type="match status" value="1"/>
</dbReference>
<proteinExistence type="inferred from homology"/>
<dbReference type="Pfam" id="PF00684">
    <property type="entry name" value="DnaJ_CXXCXGXG"/>
    <property type="match status" value="1"/>
</dbReference>
<dbReference type="PROSITE" id="PS00636">
    <property type="entry name" value="DNAJ_1"/>
    <property type="match status" value="1"/>
</dbReference>
<dbReference type="InterPro" id="IPR044713">
    <property type="entry name" value="DNJA1/2-like"/>
</dbReference>
<evidence type="ECO:0000259" key="7">
    <source>
        <dbReference type="PROSITE" id="PS51188"/>
    </source>
</evidence>
<sequence length="392" mass="43368">MVKDKKYYDILEVSPNATEHELKKAYRKLALKYHPDKNPNEGERFKLISQAYEVLSDSKKREIYDMHGEDGIKEGGGGGGMHNPMDIFDMFFGGGGGGGFARQRETKVRDTIHQLSVSLDKLYIGCTKILKVSRHVICSKCDGVGGAKGSVSECRNCKGRGMEVFNQPIGPNLMQRIQRPCSACNGEGQINKDPCKGCKGKKRIKSEETIEVHIEKGMKDGHKIVFHGKGDQEPGLEPGNIIIVIDELDHPVFTRKGSNLYLTLQVNLTEALCGCTKTIDTLDKRTLVTHMLPGEVIKHNDLRVIHGEGMPHHRNPDEKGDLIINFKVNFPEKIAQKNIEALSQLLPGKSSPLIPDDAEPVTLVPIPENVLRQGRMSAEDDEGGQGVRCQAQ</sequence>
<keyword evidence="3 5" id="KW-0863">Zinc-finger</keyword>
<gene>
    <name evidence="8" type="ORF">DdX_11446</name>
</gene>
<comment type="caution">
    <text evidence="8">The sequence shown here is derived from an EMBL/GenBank/DDBJ whole genome shotgun (WGS) entry which is preliminary data.</text>
</comment>
<feature type="zinc finger region" description="CR-type" evidence="5">
    <location>
        <begin position="125"/>
        <end position="207"/>
    </location>
</feature>
<evidence type="ECO:0000256" key="1">
    <source>
        <dbReference type="ARBA" id="ARBA00022723"/>
    </source>
</evidence>
<reference evidence="8" key="1">
    <citation type="submission" date="2022-01" db="EMBL/GenBank/DDBJ databases">
        <title>Genome Sequence Resource for Two Populations of Ditylenchus destructor, the Migratory Endoparasitic Phytonematode.</title>
        <authorList>
            <person name="Zhang H."/>
            <person name="Lin R."/>
            <person name="Xie B."/>
        </authorList>
    </citation>
    <scope>NUCLEOTIDE SEQUENCE</scope>
    <source>
        <strain evidence="8">BazhouSP</strain>
    </source>
</reference>
<dbReference type="PROSITE" id="PS51188">
    <property type="entry name" value="ZF_CR"/>
    <property type="match status" value="1"/>
</dbReference>
<dbReference type="AlphaFoldDB" id="A0AAD4MYM4"/>
<dbReference type="InterPro" id="IPR008971">
    <property type="entry name" value="HSP40/DnaJ_pept-bd"/>
</dbReference>
<dbReference type="SUPFAM" id="SSF46565">
    <property type="entry name" value="Chaperone J-domain"/>
    <property type="match status" value="1"/>
</dbReference>
<dbReference type="SUPFAM" id="SSF57938">
    <property type="entry name" value="DnaJ/Hsp40 cysteine-rich domain"/>
    <property type="match status" value="1"/>
</dbReference>
<dbReference type="InterPro" id="IPR036410">
    <property type="entry name" value="HSP_DnaJ_Cys-rich_dom_sf"/>
</dbReference>
<dbReference type="Pfam" id="PF00226">
    <property type="entry name" value="DnaJ"/>
    <property type="match status" value="1"/>
</dbReference>
<accession>A0AAD4MYM4</accession>